<keyword evidence="6" id="KW-1185">Reference proteome</keyword>
<evidence type="ECO:0000256" key="2">
    <source>
        <dbReference type="ARBA" id="ARBA00022676"/>
    </source>
</evidence>
<dbReference type="SUPFAM" id="SSF53448">
    <property type="entry name" value="Nucleotide-diphospho-sugar transferases"/>
    <property type="match status" value="1"/>
</dbReference>
<dbReference type="InterPro" id="IPR029044">
    <property type="entry name" value="Nucleotide-diphossugar_trans"/>
</dbReference>
<dbReference type="Proteomes" id="UP000027466">
    <property type="component" value="Unassembled WGS sequence"/>
</dbReference>
<dbReference type="GO" id="GO:0016757">
    <property type="term" value="F:glycosyltransferase activity"/>
    <property type="evidence" value="ECO:0007669"/>
    <property type="project" value="UniProtKB-KW"/>
</dbReference>
<evidence type="ECO:0000256" key="1">
    <source>
        <dbReference type="ARBA" id="ARBA00006739"/>
    </source>
</evidence>
<gene>
    <name evidence="5" type="ORF">BG61_41440</name>
</gene>
<keyword evidence="3 5" id="KW-0808">Transferase</keyword>
<reference evidence="5 6" key="1">
    <citation type="submission" date="2014-03" db="EMBL/GenBank/DDBJ databases">
        <title>Draft Genome Sequences of Four Burkholderia Strains.</title>
        <authorList>
            <person name="Liu X.Y."/>
            <person name="Li C.X."/>
            <person name="Xu J.H."/>
        </authorList>
    </citation>
    <scope>NUCLEOTIDE SEQUENCE [LARGE SCALE GENOMIC DNA]</scope>
    <source>
        <strain evidence="5 6">DSM 50014</strain>
    </source>
</reference>
<evidence type="ECO:0000259" key="4">
    <source>
        <dbReference type="Pfam" id="PF00535"/>
    </source>
</evidence>
<dbReference type="PANTHER" id="PTHR43179:SF12">
    <property type="entry name" value="GALACTOFURANOSYLTRANSFERASE GLFT2"/>
    <property type="match status" value="1"/>
</dbReference>
<organism evidence="5 6">
    <name type="scientific">Caballeronia glathei</name>
    <dbReference type="NCBI Taxonomy" id="60547"/>
    <lineage>
        <taxon>Bacteria</taxon>
        <taxon>Pseudomonadati</taxon>
        <taxon>Pseudomonadota</taxon>
        <taxon>Betaproteobacteria</taxon>
        <taxon>Burkholderiales</taxon>
        <taxon>Burkholderiaceae</taxon>
        <taxon>Caballeronia</taxon>
    </lineage>
</organism>
<comment type="similarity">
    <text evidence="1">Belongs to the glycosyltransferase 2 family.</text>
</comment>
<dbReference type="InterPro" id="IPR001173">
    <property type="entry name" value="Glyco_trans_2-like"/>
</dbReference>
<keyword evidence="2" id="KW-0328">Glycosyltransferase</keyword>
<evidence type="ECO:0000256" key="3">
    <source>
        <dbReference type="ARBA" id="ARBA00022679"/>
    </source>
</evidence>
<comment type="caution">
    <text evidence="5">The sequence shown here is derived from an EMBL/GenBank/DDBJ whole genome shotgun (WGS) entry which is preliminary data.</text>
</comment>
<dbReference type="EMBL" id="JFHC01000095">
    <property type="protein sequence ID" value="KDR38318.1"/>
    <property type="molecule type" value="Genomic_DNA"/>
</dbReference>
<name>A0A069PCA9_9BURK</name>
<dbReference type="Gene3D" id="3.90.550.10">
    <property type="entry name" value="Spore Coat Polysaccharide Biosynthesis Protein SpsA, Chain A"/>
    <property type="match status" value="1"/>
</dbReference>
<dbReference type="Pfam" id="PF00535">
    <property type="entry name" value="Glycos_transf_2"/>
    <property type="match status" value="1"/>
</dbReference>
<evidence type="ECO:0000313" key="5">
    <source>
        <dbReference type="EMBL" id="KDR38318.1"/>
    </source>
</evidence>
<accession>A0A069PCA9</accession>
<proteinExistence type="inferred from homology"/>
<evidence type="ECO:0000313" key="6">
    <source>
        <dbReference type="Proteomes" id="UP000027466"/>
    </source>
</evidence>
<feature type="domain" description="Glycosyltransferase 2-like" evidence="4">
    <location>
        <begin position="12"/>
        <end position="135"/>
    </location>
</feature>
<sequence>MSLPPEKPMRISVVLLTHNRVEQALATLATLLALPDRPPVVVVDNASTDGTADRIARRYPCVKLIRARKNLGAAGRNLGVDAVTTEYVAFCDDDMWWRAGALTRAVAILDAFPRVAVLAARIVVGEAEVLDPTCEVMRASPLGDGGLPGPAVIGFLAGASVFRVTVFRQVGGFEPRLFIGGEEELVALDVLARGLMIVYADDVVLHHYPSALRDSALRRRLLARNAAWTAWLRLPAAEASVVTRRALAIMHAEGVLLRDASAMLAGFPWTFAHRRVISDDVRRMRAIVHAKAGRAV</sequence>
<dbReference type="AlphaFoldDB" id="A0A069PCA9"/>
<protein>
    <submittedName>
        <fullName evidence="5">Glycosyl transferase family 2</fullName>
    </submittedName>
</protein>
<dbReference type="PANTHER" id="PTHR43179">
    <property type="entry name" value="RHAMNOSYLTRANSFERASE WBBL"/>
    <property type="match status" value="1"/>
</dbReference>